<name>A0A4Y2X857_ARAVE</name>
<reference evidence="1 2" key="1">
    <citation type="journal article" date="2019" name="Sci. Rep.">
        <title>Orb-weaving spider Araneus ventricosus genome elucidates the spidroin gene catalogue.</title>
        <authorList>
            <person name="Kono N."/>
            <person name="Nakamura H."/>
            <person name="Ohtoshi R."/>
            <person name="Moran D.A.P."/>
            <person name="Shinohara A."/>
            <person name="Yoshida Y."/>
            <person name="Fujiwara M."/>
            <person name="Mori M."/>
            <person name="Tomita M."/>
            <person name="Arakawa K."/>
        </authorList>
    </citation>
    <scope>NUCLEOTIDE SEQUENCE [LARGE SCALE GENOMIC DNA]</scope>
</reference>
<dbReference type="AlphaFoldDB" id="A0A4Y2X857"/>
<accession>A0A4Y2X857</accession>
<dbReference type="Proteomes" id="UP000499080">
    <property type="component" value="Unassembled WGS sequence"/>
</dbReference>
<gene>
    <name evidence="1" type="ORF">AVEN_132925_1</name>
</gene>
<evidence type="ECO:0000313" key="2">
    <source>
        <dbReference type="Proteomes" id="UP000499080"/>
    </source>
</evidence>
<proteinExistence type="predicted"/>
<organism evidence="1 2">
    <name type="scientific">Araneus ventricosus</name>
    <name type="common">Orbweaver spider</name>
    <name type="synonym">Epeira ventricosa</name>
    <dbReference type="NCBI Taxonomy" id="182803"/>
    <lineage>
        <taxon>Eukaryota</taxon>
        <taxon>Metazoa</taxon>
        <taxon>Ecdysozoa</taxon>
        <taxon>Arthropoda</taxon>
        <taxon>Chelicerata</taxon>
        <taxon>Arachnida</taxon>
        <taxon>Araneae</taxon>
        <taxon>Araneomorphae</taxon>
        <taxon>Entelegynae</taxon>
        <taxon>Araneoidea</taxon>
        <taxon>Araneidae</taxon>
        <taxon>Araneus</taxon>
    </lineage>
</organism>
<comment type="caution">
    <text evidence="1">The sequence shown here is derived from an EMBL/GenBank/DDBJ whole genome shotgun (WGS) entry which is preliminary data.</text>
</comment>
<keyword evidence="2" id="KW-1185">Reference proteome</keyword>
<evidence type="ECO:0000313" key="1">
    <source>
        <dbReference type="EMBL" id="GBO44357.1"/>
    </source>
</evidence>
<dbReference type="EMBL" id="BGPR01071044">
    <property type="protein sequence ID" value="GBO44357.1"/>
    <property type="molecule type" value="Genomic_DNA"/>
</dbReference>
<protein>
    <submittedName>
        <fullName evidence="1">Uncharacterized protein</fullName>
    </submittedName>
</protein>
<sequence length="90" mass="10338">MPMVPCLLNRFHPILVNVVDILTPEFESVVHIDKISEEDNAPGESRDSTCVIYMRRGVWKESCFFTFCSVDSQSLAVLFPHLQDYNICSR</sequence>